<dbReference type="Pfam" id="PF01494">
    <property type="entry name" value="FAD_binding_3"/>
    <property type="match status" value="1"/>
</dbReference>
<reference evidence="2 3" key="1">
    <citation type="submission" date="2018-03" db="EMBL/GenBank/DDBJ databases">
        <title>Genomic Encyclopedia of Archaeal and Bacterial Type Strains, Phase II (KMG-II): from individual species to whole genera.</title>
        <authorList>
            <person name="Goeker M."/>
        </authorList>
    </citation>
    <scope>NUCLEOTIDE SEQUENCE [LARGE SCALE GENOMIC DNA]</scope>
    <source>
        <strain evidence="2 3">DSM 28057</strain>
    </source>
</reference>
<dbReference type="InterPro" id="IPR011777">
    <property type="entry name" value="Geranylgeranyl_Rdtase_fam"/>
</dbReference>
<organism evidence="2 3">
    <name type="scientific">Cecembia rubra</name>
    <dbReference type="NCBI Taxonomy" id="1485585"/>
    <lineage>
        <taxon>Bacteria</taxon>
        <taxon>Pseudomonadati</taxon>
        <taxon>Bacteroidota</taxon>
        <taxon>Cytophagia</taxon>
        <taxon>Cytophagales</taxon>
        <taxon>Cyclobacteriaceae</taxon>
        <taxon>Cecembia</taxon>
    </lineage>
</organism>
<dbReference type="PANTHER" id="PTHR42685">
    <property type="entry name" value="GERANYLGERANYL DIPHOSPHATE REDUCTASE"/>
    <property type="match status" value="1"/>
</dbReference>
<feature type="domain" description="FAD-binding" evidence="1">
    <location>
        <begin position="36"/>
        <end position="348"/>
    </location>
</feature>
<gene>
    <name evidence="2" type="ORF">CLV48_10364</name>
</gene>
<evidence type="ECO:0000313" key="2">
    <source>
        <dbReference type="EMBL" id="PSL05554.1"/>
    </source>
</evidence>
<dbReference type="GO" id="GO:0016628">
    <property type="term" value="F:oxidoreductase activity, acting on the CH-CH group of donors, NAD or NADP as acceptor"/>
    <property type="evidence" value="ECO:0007669"/>
    <property type="project" value="InterPro"/>
</dbReference>
<evidence type="ECO:0000313" key="3">
    <source>
        <dbReference type="Proteomes" id="UP000240708"/>
    </source>
</evidence>
<protein>
    <submittedName>
        <fullName evidence="2">Geranylgeranyl reductase family protein</fullName>
    </submittedName>
</protein>
<dbReference type="PANTHER" id="PTHR42685:SF22">
    <property type="entry name" value="CONDITIONED MEDIUM FACTOR RECEPTOR 1"/>
    <property type="match status" value="1"/>
</dbReference>
<dbReference type="InterPro" id="IPR050407">
    <property type="entry name" value="Geranylgeranyl_reductase"/>
</dbReference>
<keyword evidence="3" id="KW-1185">Reference proteome</keyword>
<accession>A0A2P8E7V2</accession>
<dbReference type="NCBIfam" id="TIGR02032">
    <property type="entry name" value="GG-red-SF"/>
    <property type="match status" value="1"/>
</dbReference>
<name>A0A2P8E7V2_9BACT</name>
<dbReference type="AlphaFoldDB" id="A0A2P8E7V2"/>
<comment type="caution">
    <text evidence="2">The sequence shown here is derived from an EMBL/GenBank/DDBJ whole genome shotgun (WGS) entry which is preliminary data.</text>
</comment>
<dbReference type="Gene3D" id="3.50.50.60">
    <property type="entry name" value="FAD/NAD(P)-binding domain"/>
    <property type="match status" value="1"/>
</dbReference>
<dbReference type="GO" id="GO:0071949">
    <property type="term" value="F:FAD binding"/>
    <property type="evidence" value="ECO:0007669"/>
    <property type="project" value="InterPro"/>
</dbReference>
<dbReference type="InterPro" id="IPR002938">
    <property type="entry name" value="FAD-bd"/>
</dbReference>
<proteinExistence type="predicted"/>
<dbReference type="OrthoDB" id="9806565at2"/>
<dbReference type="PRINTS" id="PR00420">
    <property type="entry name" value="RNGMNOXGNASE"/>
</dbReference>
<dbReference type="Proteomes" id="UP000240708">
    <property type="component" value="Unassembled WGS sequence"/>
</dbReference>
<evidence type="ECO:0000259" key="1">
    <source>
        <dbReference type="Pfam" id="PF01494"/>
    </source>
</evidence>
<dbReference type="InterPro" id="IPR036188">
    <property type="entry name" value="FAD/NAD-bd_sf"/>
</dbReference>
<dbReference type="RefSeq" id="WP_106566615.1">
    <property type="nucleotide sequence ID" value="NZ_PYGF01000003.1"/>
</dbReference>
<sequence>MNTNKAAFWAALFCFFKLLRLNRVDYYIQFDLGVFDIVIIGAGPAGSTAAWHLAGKGFKIALLDKKSFPRDKICGDALSGNTIFELKKLEEKGLDLSFFEATEKAYPVDGLSFFSPKGHRLNLFLSDEQKFTEGNLKYPGYVSKRIDFDNFLLAPLRKSENVFVFENCEVKQMDFLKEKVEIICADRKIEAKLVLGADGANSILARKLWRDKINRKHFSAGLRQYYRNVKFEGDIPLIELHFLPDILPGYFWIFPMADNLANVGIGMLSSEIEKRSINLKEVMEDIIERHPRLSSRFDQAEALELPKGFGLPLGSRKSKVSGDRFLLLGDAASLIDPFTGEGIGFAMTSGRLAAKFILSKWGHHDFRNNQDYDEMLWKKIGGEMLIAYRIQRLLRFPWLFDWVVKKANSSPTIWNLLNRMVWRPAERRKLSNPLFYFKVFRKS</sequence>
<dbReference type="SUPFAM" id="SSF51905">
    <property type="entry name" value="FAD/NAD(P)-binding domain"/>
    <property type="match status" value="1"/>
</dbReference>
<dbReference type="EMBL" id="PYGF01000003">
    <property type="protein sequence ID" value="PSL05554.1"/>
    <property type="molecule type" value="Genomic_DNA"/>
</dbReference>